<evidence type="ECO:0000313" key="1">
    <source>
        <dbReference type="EMBL" id="MER9286217.1"/>
    </source>
</evidence>
<reference evidence="1 2" key="1">
    <citation type="journal article" date="2024" name="Proc. Natl. Acad. Sci. U.S.A.">
        <title>The evolutionary genomics of adaptation to stress in wild rhizobium bacteria.</title>
        <authorList>
            <person name="Kehlet-Delgado H."/>
            <person name="Montoya A.P."/>
            <person name="Jensen K.T."/>
            <person name="Wendlandt C.E."/>
            <person name="Dexheimer C."/>
            <person name="Roberts M."/>
            <person name="Torres Martinez L."/>
            <person name="Friesen M.L."/>
            <person name="Griffitts J.S."/>
            <person name="Porter S.S."/>
        </authorList>
    </citation>
    <scope>NUCLEOTIDE SEQUENCE [LARGE SCALE GENOMIC DNA]</scope>
    <source>
        <strain evidence="1 2">M0468</strain>
    </source>
</reference>
<keyword evidence="2" id="KW-1185">Reference proteome</keyword>
<protein>
    <submittedName>
        <fullName evidence="1">Uncharacterized protein</fullName>
    </submittedName>
</protein>
<sequence>MGFLTQRDYDAAVSGGFRSSDEYRRAQTGGFAAANEYRDAVQLGIQTRAELVAYRASGFSDPDTYRDAKQEGFADKASYDKTQAQKLKAARAAATALLSAAETFLKLNPQTSNLVEIAGQAAALNAQVQTGSTDALSSSTLRLTNLLMAVPGYANFSASRDNERAAAIEKQKAEIFAELQADRLALKHWMSSHLTSPKLPEVVEEVKALDQISDTNDLDTLADAREGVRAMIARQALADELDTSKTANGQSANDTSQVGNNAAYAVTALNKALLSGPLEDVVVLYNAGPKAPSMLRTISGQFSLTKNQAWICLLGLERTSALDRTLLEAIDPMGGQAINVSTDCRANELENADLFLVQRKTFLEAPPTLQAAYLEAMEAKTIRVFDPIRFEDIKARIESDQALASKVAEEVSSGTREGFGGIVLAGSSDRICTVVEDNATVHEATIGKIADFAGTSGSTVSYPAIDKAYEDVRHEQCRVLYASAADLKATSEALSRDGVQFAFSPVWLGKNDADAAAAKLDAARQEATKAAEAKRVAADEEKKIAAQREADERNSRAARQADLRQKNGPAATALLNLFSDGLKRTVLGPAGSVNPTSGIDVDTLFPDFAEWTAGLSNDNWKPTEVASEIRDYGTVNWKGRSLDGIVVKATVKMASAERGQYKDECFLLAAVMDGEFQMVRDPYESRCTDTEASNHWAVGHEFKSLWVAN</sequence>
<evidence type="ECO:0000313" key="2">
    <source>
        <dbReference type="Proteomes" id="UP001480082"/>
    </source>
</evidence>
<gene>
    <name evidence="1" type="ORF">NKI81_20005</name>
</gene>
<name>A0ACC6T2S0_9HYPH</name>
<dbReference type="EMBL" id="JAMYRI010000012">
    <property type="protein sequence ID" value="MER9286217.1"/>
    <property type="molecule type" value="Genomic_DNA"/>
</dbReference>
<comment type="caution">
    <text evidence="1">The sequence shown here is derived from an EMBL/GenBank/DDBJ whole genome shotgun (WGS) entry which is preliminary data.</text>
</comment>
<dbReference type="Proteomes" id="UP001480082">
    <property type="component" value="Unassembled WGS sequence"/>
</dbReference>
<organism evidence="1 2">
    <name type="scientific">Mesorhizobium australicum</name>
    <dbReference type="NCBI Taxonomy" id="536018"/>
    <lineage>
        <taxon>Bacteria</taxon>
        <taxon>Pseudomonadati</taxon>
        <taxon>Pseudomonadota</taxon>
        <taxon>Alphaproteobacteria</taxon>
        <taxon>Hyphomicrobiales</taxon>
        <taxon>Phyllobacteriaceae</taxon>
        <taxon>Mesorhizobium</taxon>
    </lineage>
</organism>
<accession>A0ACC6T2S0</accession>
<proteinExistence type="predicted"/>